<dbReference type="OMA" id="NRWSANW"/>
<evidence type="ECO:0000313" key="2">
    <source>
        <dbReference type="EMBL" id="CCF49205.1"/>
    </source>
</evidence>
<dbReference type="AlphaFoldDB" id="I2FQL2"/>
<comment type="caution">
    <text evidence="2">The sequence shown here is derived from an EMBL/GenBank/DDBJ whole genome shotgun (WGS) entry which is preliminary data.</text>
</comment>
<feature type="compositionally biased region" description="Low complexity" evidence="1">
    <location>
        <begin position="121"/>
        <end position="137"/>
    </location>
</feature>
<feature type="compositionally biased region" description="Polar residues" evidence="1">
    <location>
        <begin position="338"/>
        <end position="348"/>
    </location>
</feature>
<dbReference type="HOGENOM" id="CLU_568569_0_0_1"/>
<evidence type="ECO:0000313" key="3">
    <source>
        <dbReference type="Proteomes" id="UP000006174"/>
    </source>
</evidence>
<protein>
    <submittedName>
        <fullName evidence="2">Uncharacterized protein</fullName>
    </submittedName>
</protein>
<proteinExistence type="predicted"/>
<keyword evidence="3" id="KW-1185">Reference proteome</keyword>
<sequence>MVSLSYSAPAPSSHDPIFLRTHFLGRVASDGEGLEYQHELLKHRSSRHSDLYRCDSHWLASLTHSMSYDSDDSSDTDQHVLHPRPAQNKSNSPQHPRSRSSSTLPLSITTIQPLGIARPRSMTAPLTSSSTPSLQTRTLRKNRSVIGDEFKLIPARPLTIDTAQPLRLSSQNLSALSAQNSLTLNMPWPTAAVPFSKTSSPPLVPIQCSQSDGSCHGDLGDQDPEAQLAAGIIRLREQRKASPSKSHRRTRPNPRPSPAYKQQQLNVSQDLESDDAQSIVIRNHASNFVLRLAEMLLDFGSSALEKLLVSDNNDSFQKPSSQTPQSPLQTPQSPLQPRNRSSTTPQQLSAEAGQLLGRRRQRIGSLLPSDFVSESDSSTKATLTRSWSLPKLLSLPLLNPCASLRALSSSTASWPSSPISAPPHFHSTLGFTSTAEAASKYKEIRSFDDIGASFTRQSACLYTHSCSVDEVLPEPGHVSPLWRQ</sequence>
<gene>
    <name evidence="2" type="ORF">UHOR_07585</name>
</gene>
<evidence type="ECO:0000256" key="1">
    <source>
        <dbReference type="SAM" id="MobiDB-lite"/>
    </source>
</evidence>
<dbReference type="OrthoDB" id="2555336at2759"/>
<name>I2FQL2_USTHO</name>
<feature type="compositionally biased region" description="Low complexity" evidence="1">
    <location>
        <begin position="99"/>
        <end position="111"/>
    </location>
</feature>
<feature type="region of interest" description="Disordered" evidence="1">
    <location>
        <begin position="313"/>
        <end position="348"/>
    </location>
</feature>
<accession>I2FQL2</accession>
<feature type="region of interest" description="Disordered" evidence="1">
    <location>
        <begin position="67"/>
        <end position="140"/>
    </location>
</feature>
<organism evidence="2 3">
    <name type="scientific">Ustilago hordei</name>
    <name type="common">Barley covered smut fungus</name>
    <dbReference type="NCBI Taxonomy" id="120017"/>
    <lineage>
        <taxon>Eukaryota</taxon>
        <taxon>Fungi</taxon>
        <taxon>Dikarya</taxon>
        <taxon>Basidiomycota</taxon>
        <taxon>Ustilaginomycotina</taxon>
        <taxon>Ustilaginomycetes</taxon>
        <taxon>Ustilaginales</taxon>
        <taxon>Ustilaginaceae</taxon>
        <taxon>Ustilago</taxon>
    </lineage>
</organism>
<feature type="compositionally biased region" description="Low complexity" evidence="1">
    <location>
        <begin position="319"/>
        <end position="337"/>
    </location>
</feature>
<feature type="region of interest" description="Disordered" evidence="1">
    <location>
        <begin position="236"/>
        <end position="271"/>
    </location>
</feature>
<reference evidence="2 3" key="1">
    <citation type="journal article" date="2012" name="Plant Cell">
        <title>Genome comparison of barley and maize smut fungi reveals targeted loss of RNA silencing components and species-specific presence of transposable elements.</title>
        <authorList>
            <person name="Laurie J.D."/>
            <person name="Ali S."/>
            <person name="Linning R."/>
            <person name="Mannhaupt G."/>
            <person name="Wong P."/>
            <person name="Gueldener U."/>
            <person name="Muensterkoetter M."/>
            <person name="Moore R."/>
            <person name="Kahmann R."/>
            <person name="Bakkeren G."/>
            <person name="Schirawski J."/>
        </authorList>
    </citation>
    <scope>NUCLEOTIDE SEQUENCE [LARGE SCALE GENOMIC DNA]</scope>
    <source>
        <strain evidence="3">Uh4875-4</strain>
    </source>
</reference>
<dbReference type="Proteomes" id="UP000006174">
    <property type="component" value="Unassembled WGS sequence"/>
</dbReference>
<dbReference type="EMBL" id="CAGI01000142">
    <property type="protein sequence ID" value="CCF49205.1"/>
    <property type="molecule type" value="Genomic_DNA"/>
</dbReference>
<feature type="compositionally biased region" description="Polar residues" evidence="1">
    <location>
        <begin position="260"/>
        <end position="270"/>
    </location>
</feature>
<dbReference type="eggNOG" id="ENOG502RE4R">
    <property type="taxonomic scope" value="Eukaryota"/>
</dbReference>